<dbReference type="AlphaFoldDB" id="A0A2H3DM05"/>
<dbReference type="InParanoid" id="A0A2H3DM05"/>
<organism evidence="1 2">
    <name type="scientific">Armillaria gallica</name>
    <name type="common">Bulbous honey fungus</name>
    <name type="synonym">Armillaria bulbosa</name>
    <dbReference type="NCBI Taxonomy" id="47427"/>
    <lineage>
        <taxon>Eukaryota</taxon>
        <taxon>Fungi</taxon>
        <taxon>Dikarya</taxon>
        <taxon>Basidiomycota</taxon>
        <taxon>Agaricomycotina</taxon>
        <taxon>Agaricomycetes</taxon>
        <taxon>Agaricomycetidae</taxon>
        <taxon>Agaricales</taxon>
        <taxon>Marasmiineae</taxon>
        <taxon>Physalacriaceae</taxon>
        <taxon>Armillaria</taxon>
    </lineage>
</organism>
<dbReference type="EMBL" id="KZ293652">
    <property type="protein sequence ID" value="PBK95100.1"/>
    <property type="molecule type" value="Genomic_DNA"/>
</dbReference>
<protein>
    <recommendedName>
        <fullName evidence="3">Reverse transcriptase zinc-binding domain-containing protein</fullName>
    </recommendedName>
</protein>
<evidence type="ECO:0000313" key="1">
    <source>
        <dbReference type="EMBL" id="PBK95100.1"/>
    </source>
</evidence>
<dbReference type="OrthoDB" id="3053558at2759"/>
<accession>A0A2H3DM05</accession>
<sequence length="109" mass="12765">MSLLIQLRTGHILLNAYLHRFKKANFPFCESCYTKGVEVKETVHHFIFECPKHQSIRTDMKKGMRRGATSMWSMMENVTTIKALLKYIGKTWRFQATMGNIYLESQTNT</sequence>
<dbReference type="OMA" id="CSEYREP"/>
<gene>
    <name evidence="1" type="ORF">ARMGADRAFT_926053</name>
</gene>
<dbReference type="Proteomes" id="UP000217790">
    <property type="component" value="Unassembled WGS sequence"/>
</dbReference>
<proteinExistence type="predicted"/>
<evidence type="ECO:0008006" key="3">
    <source>
        <dbReference type="Google" id="ProtNLM"/>
    </source>
</evidence>
<name>A0A2H3DM05_ARMGA</name>
<reference evidence="2" key="1">
    <citation type="journal article" date="2017" name="Nat. Ecol. Evol.">
        <title>Genome expansion and lineage-specific genetic innovations in the forest pathogenic fungi Armillaria.</title>
        <authorList>
            <person name="Sipos G."/>
            <person name="Prasanna A.N."/>
            <person name="Walter M.C."/>
            <person name="O'Connor E."/>
            <person name="Balint B."/>
            <person name="Krizsan K."/>
            <person name="Kiss B."/>
            <person name="Hess J."/>
            <person name="Varga T."/>
            <person name="Slot J."/>
            <person name="Riley R."/>
            <person name="Boka B."/>
            <person name="Rigling D."/>
            <person name="Barry K."/>
            <person name="Lee J."/>
            <person name="Mihaltcheva S."/>
            <person name="LaButti K."/>
            <person name="Lipzen A."/>
            <person name="Waldron R."/>
            <person name="Moloney N.M."/>
            <person name="Sperisen C."/>
            <person name="Kredics L."/>
            <person name="Vagvoelgyi C."/>
            <person name="Patrignani A."/>
            <person name="Fitzpatrick D."/>
            <person name="Nagy I."/>
            <person name="Doyle S."/>
            <person name="Anderson J.B."/>
            <person name="Grigoriev I.V."/>
            <person name="Gueldener U."/>
            <person name="Muensterkoetter M."/>
            <person name="Nagy L.G."/>
        </authorList>
    </citation>
    <scope>NUCLEOTIDE SEQUENCE [LARGE SCALE GENOMIC DNA]</scope>
    <source>
        <strain evidence="2">Ar21-2</strain>
    </source>
</reference>
<keyword evidence="2" id="KW-1185">Reference proteome</keyword>
<evidence type="ECO:0000313" key="2">
    <source>
        <dbReference type="Proteomes" id="UP000217790"/>
    </source>
</evidence>